<gene>
    <name evidence="2" type="ORF">E6P07_05145</name>
</gene>
<sequence length="217" mass="20566">MCDLHARQTAVGTVLALGLLTTASAPAFGVNVLDGANKLGLAADSVELLADTVACVMENPQAQQVAKTADAVATGASVVETTTVVTVIASGSGATIMKTLAAAGGPVTIGGATGLSAAKIMNQTLYADCQDPVACDAAHYGTYVGAALGTGASAATVFLTGAGPAGLATIGSVVGGGMAAGVGVLIAAPVVAGGSGGRCGLLAVSRLTSGHRRAASG</sequence>
<organism evidence="2 3">
    <name type="scientific">Thermochromatium tepidum ATCC 43061</name>
    <dbReference type="NCBI Taxonomy" id="316276"/>
    <lineage>
        <taxon>Bacteria</taxon>
        <taxon>Pseudomonadati</taxon>
        <taxon>Pseudomonadota</taxon>
        <taxon>Gammaproteobacteria</taxon>
        <taxon>Chromatiales</taxon>
        <taxon>Chromatiaceae</taxon>
        <taxon>Thermochromatium</taxon>
    </lineage>
</organism>
<accession>A0A6I6EAV4</accession>
<dbReference type="AlphaFoldDB" id="A0A6I6EAV4"/>
<name>A0A6I6EAV4_THETI</name>
<feature type="chain" id="PRO_5026090682" evidence="1">
    <location>
        <begin position="28"/>
        <end position="217"/>
    </location>
</feature>
<dbReference type="EMBL" id="CP039268">
    <property type="protein sequence ID" value="QGU32426.1"/>
    <property type="molecule type" value="Genomic_DNA"/>
</dbReference>
<proteinExistence type="predicted"/>
<evidence type="ECO:0000313" key="2">
    <source>
        <dbReference type="EMBL" id="QGU32426.1"/>
    </source>
</evidence>
<dbReference type="RefSeq" id="WP_153974624.1">
    <property type="nucleotide sequence ID" value="NZ_CP039268.1"/>
</dbReference>
<reference evidence="2 3" key="1">
    <citation type="submission" date="2019-12" db="EMBL/GenBank/DDBJ databases">
        <title>The complete genome of the thermophilic, anoxygenic phototrophic gammaproteobacterium Thermochromatium tepidum.</title>
        <authorList>
            <person name="Sattley W.M."/>
            <person name="Swingley W.D."/>
            <person name="Burchell B.M."/>
            <person name="Gurbani S.A."/>
            <person name="Kujawa C.M."/>
            <person name="Nuccio D.A."/>
            <person name="Schladweiler J."/>
            <person name="Shaffer K.N."/>
            <person name="Stokes L.M."/>
            <person name="Touchman J.W."/>
            <person name="Blankenship R.E."/>
            <person name="Madigan M.T."/>
        </authorList>
    </citation>
    <scope>NUCLEOTIDE SEQUENCE [LARGE SCALE GENOMIC DNA]</scope>
    <source>
        <strain evidence="2 3">ATCC 43061</strain>
    </source>
</reference>
<dbReference type="KEGG" id="ttp:E6P07_05145"/>
<keyword evidence="1" id="KW-0732">Signal</keyword>
<evidence type="ECO:0000313" key="3">
    <source>
        <dbReference type="Proteomes" id="UP000426424"/>
    </source>
</evidence>
<dbReference type="Proteomes" id="UP000426424">
    <property type="component" value="Chromosome"/>
</dbReference>
<keyword evidence="3" id="KW-1185">Reference proteome</keyword>
<feature type="signal peptide" evidence="1">
    <location>
        <begin position="1"/>
        <end position="27"/>
    </location>
</feature>
<protein>
    <submittedName>
        <fullName evidence="2">Uncharacterized protein</fullName>
    </submittedName>
</protein>
<evidence type="ECO:0000256" key="1">
    <source>
        <dbReference type="SAM" id="SignalP"/>
    </source>
</evidence>